<accession>A0A8D9PE76</accession>
<reference evidence="1" key="1">
    <citation type="journal article" date="2021" name="Proc. Natl. Acad. Sci. U.S.A.">
        <title>A Catalog of Tens of Thousands of Viruses from Human Metagenomes Reveals Hidden Associations with Chronic Diseases.</title>
        <authorList>
            <person name="Tisza M.J."/>
            <person name="Buck C.B."/>
        </authorList>
    </citation>
    <scope>NUCLEOTIDE SEQUENCE</scope>
    <source>
        <strain evidence="1">CtOZu12</strain>
    </source>
</reference>
<proteinExistence type="predicted"/>
<sequence length="32" mass="3497">MFVGVHNHTDIGSNTRGFLDSTNTVKGLLTYT</sequence>
<protein>
    <submittedName>
        <fullName evidence="1">Uncharacterized protein</fullName>
    </submittedName>
</protein>
<dbReference type="EMBL" id="BK029940">
    <property type="protein sequence ID" value="DAD55623.1"/>
    <property type="molecule type" value="Genomic_DNA"/>
</dbReference>
<organism evidence="1">
    <name type="scientific">Bacteriophage sp</name>
    <dbReference type="NCBI Taxonomy" id="38018"/>
    <lineage>
        <taxon>Viruses</taxon>
    </lineage>
</organism>
<name>A0A8D9PE76_9VIRU</name>
<evidence type="ECO:0000313" key="1">
    <source>
        <dbReference type="EMBL" id="DAD55623.1"/>
    </source>
</evidence>